<dbReference type="InterPro" id="IPR036909">
    <property type="entry name" value="Cyt_c-like_dom_sf"/>
</dbReference>
<evidence type="ECO:0000313" key="8">
    <source>
        <dbReference type="Proteomes" id="UP000785613"/>
    </source>
</evidence>
<feature type="signal peptide" evidence="5">
    <location>
        <begin position="1"/>
        <end position="26"/>
    </location>
</feature>
<dbReference type="InterPro" id="IPR050597">
    <property type="entry name" value="Cytochrome_c_Oxidase_Subunit"/>
</dbReference>
<proteinExistence type="predicted"/>
<keyword evidence="2 4" id="KW-0479">Metal-binding</keyword>
<dbReference type="Proteomes" id="UP000785613">
    <property type="component" value="Unassembled WGS sequence"/>
</dbReference>
<accession>A0ABX0LHJ4</accession>
<dbReference type="EMBL" id="VUYU01000006">
    <property type="protein sequence ID" value="NHZ34303.1"/>
    <property type="molecule type" value="Genomic_DNA"/>
</dbReference>
<gene>
    <name evidence="7" type="ORF">F0185_11990</name>
</gene>
<reference evidence="7 8" key="1">
    <citation type="submission" date="2019-09" db="EMBL/GenBank/DDBJ databases">
        <title>Taxonomy of Antarctic Massilia spp.: description of Massilia rubra sp. nov., Massilia aquatica sp. nov., Massilia mucilaginosa sp. nov., Massilia frigida sp. nov. isolated from streams, lakes and regoliths.</title>
        <authorList>
            <person name="Holochova P."/>
            <person name="Sedlacek I."/>
            <person name="Kralova S."/>
            <person name="Maslanova I."/>
            <person name="Busse H.-J."/>
            <person name="Stankova E."/>
            <person name="Vrbovska V."/>
            <person name="Kovarovic V."/>
            <person name="Bartak M."/>
            <person name="Svec P."/>
            <person name="Pantucek R."/>
        </authorList>
    </citation>
    <scope>NUCLEOTIDE SEQUENCE [LARGE SCALE GENOMIC DNA]</scope>
    <source>
        <strain evidence="7 8">CCM 8692</strain>
    </source>
</reference>
<dbReference type="InterPro" id="IPR009056">
    <property type="entry name" value="Cyt_c-like_dom"/>
</dbReference>
<keyword evidence="3 4" id="KW-0408">Iron</keyword>
<feature type="domain" description="Cytochrome c" evidence="6">
    <location>
        <begin position="130"/>
        <end position="213"/>
    </location>
</feature>
<keyword evidence="1 4" id="KW-0349">Heme</keyword>
<evidence type="ECO:0000256" key="1">
    <source>
        <dbReference type="ARBA" id="ARBA00022617"/>
    </source>
</evidence>
<dbReference type="PANTHER" id="PTHR33751:SF11">
    <property type="entry name" value="BLL4483 PROTEIN"/>
    <property type="match status" value="1"/>
</dbReference>
<evidence type="ECO:0000256" key="4">
    <source>
        <dbReference type="PROSITE-ProRule" id="PRU00433"/>
    </source>
</evidence>
<dbReference type="RefSeq" id="WP_167224652.1">
    <property type="nucleotide sequence ID" value="NZ_VUYU01000006.1"/>
</dbReference>
<keyword evidence="5" id="KW-0732">Signal</keyword>
<organism evidence="7 8">
    <name type="scientific">Massilia rubra</name>
    <dbReference type="NCBI Taxonomy" id="2607910"/>
    <lineage>
        <taxon>Bacteria</taxon>
        <taxon>Pseudomonadati</taxon>
        <taxon>Pseudomonadota</taxon>
        <taxon>Betaproteobacteria</taxon>
        <taxon>Burkholderiales</taxon>
        <taxon>Oxalobacteraceae</taxon>
        <taxon>Telluria group</taxon>
        <taxon>Massilia</taxon>
    </lineage>
</organism>
<evidence type="ECO:0000256" key="5">
    <source>
        <dbReference type="SAM" id="SignalP"/>
    </source>
</evidence>
<sequence>MRNTLTRALVLGALALGALAAAPLHAAERPAVLPDTMAQRLLACASCHAKKDVNDAYFPRISGKPAGYLYNQLLNFREGRRQYPLMTYMVDHLPDAYLHEIAGHFAAEHLPPPPPQATQATPAVLARGRQLALQGDAAIKVPACIACHGDKLTGVSPAIPGLAGLPRDYINAQFGAWRTKTRRAHEPDCMAVITERLSLEDVNAVSSWLGTQQVAPEARPAAAIARPLPIKCGSAPD</sequence>
<dbReference type="Gene3D" id="1.10.760.10">
    <property type="entry name" value="Cytochrome c-like domain"/>
    <property type="match status" value="2"/>
</dbReference>
<evidence type="ECO:0000256" key="3">
    <source>
        <dbReference type="ARBA" id="ARBA00023004"/>
    </source>
</evidence>
<dbReference type="PROSITE" id="PS51007">
    <property type="entry name" value="CYTC"/>
    <property type="match status" value="1"/>
</dbReference>
<name>A0ABX0LHJ4_9BURK</name>
<dbReference type="SUPFAM" id="SSF46626">
    <property type="entry name" value="Cytochrome c"/>
    <property type="match status" value="2"/>
</dbReference>
<dbReference type="PIRSF" id="PIRSF000005">
    <property type="entry name" value="Cytochrome_c4"/>
    <property type="match status" value="1"/>
</dbReference>
<protein>
    <submittedName>
        <fullName evidence="7">C-type cytochrome</fullName>
    </submittedName>
</protein>
<keyword evidence="8" id="KW-1185">Reference proteome</keyword>
<feature type="chain" id="PRO_5045421340" evidence="5">
    <location>
        <begin position="27"/>
        <end position="237"/>
    </location>
</feature>
<evidence type="ECO:0000313" key="7">
    <source>
        <dbReference type="EMBL" id="NHZ34303.1"/>
    </source>
</evidence>
<evidence type="ECO:0000256" key="2">
    <source>
        <dbReference type="ARBA" id="ARBA00022723"/>
    </source>
</evidence>
<dbReference type="InterPro" id="IPR024167">
    <property type="entry name" value="Cytochrome_c4-like"/>
</dbReference>
<comment type="caution">
    <text evidence="7">The sequence shown here is derived from an EMBL/GenBank/DDBJ whole genome shotgun (WGS) entry which is preliminary data.</text>
</comment>
<dbReference type="PANTHER" id="PTHR33751">
    <property type="entry name" value="CBB3-TYPE CYTOCHROME C OXIDASE SUBUNIT FIXP"/>
    <property type="match status" value="1"/>
</dbReference>
<evidence type="ECO:0000259" key="6">
    <source>
        <dbReference type="PROSITE" id="PS51007"/>
    </source>
</evidence>